<protein>
    <recommendedName>
        <fullName evidence="4">lipopolysaccharide heptosyltransferase II</fullName>
        <ecNumber evidence="4">2.4.99.24</ecNumber>
    </recommendedName>
</protein>
<dbReference type="Proteomes" id="UP000838748">
    <property type="component" value="Unassembled WGS sequence"/>
</dbReference>
<dbReference type="GO" id="GO:0016740">
    <property type="term" value="F:transferase activity"/>
    <property type="evidence" value="ECO:0007669"/>
    <property type="project" value="UniProtKB-KW"/>
</dbReference>
<evidence type="ECO:0000256" key="1">
    <source>
        <dbReference type="ARBA" id="ARBA00022676"/>
    </source>
</evidence>
<comment type="similarity">
    <text evidence="3">Belongs to the glycosyltransferase 9 family.</text>
</comment>
<dbReference type="Gene3D" id="3.40.50.2000">
    <property type="entry name" value="Glycogen Phosphorylase B"/>
    <property type="match status" value="2"/>
</dbReference>
<dbReference type="EMBL" id="CAKLDM010000002">
    <property type="protein sequence ID" value="CAH0541784.1"/>
    <property type="molecule type" value="Genomic_DNA"/>
</dbReference>
<dbReference type="InterPro" id="IPR011910">
    <property type="entry name" value="RfaF"/>
</dbReference>
<dbReference type="CDD" id="cd03789">
    <property type="entry name" value="GT9_LPS_heptosyltransferase"/>
    <property type="match status" value="1"/>
</dbReference>
<dbReference type="RefSeq" id="WP_237363275.1">
    <property type="nucleotide sequence ID" value="NZ_CAKLDM010000002.1"/>
</dbReference>
<comment type="catalytic activity">
    <reaction evidence="5">
        <text>an L-alpha-D-Hep-(1-&gt;5)-[alpha-Kdo-(2-&gt;4)]-alpha-Kdo-(2-&gt;6)-lipid A + ADP-L-glycero-beta-D-manno-heptose = an L-alpha-D-Hep-(1-&gt;3)-L-alpha-D-Hep-(1-&gt;5)-[alpha-Kdo-(2-&gt;4)]-alpha-Kdo-(2-&gt;6)-lipid A + ADP + H(+)</text>
        <dbReference type="Rhea" id="RHEA:74071"/>
        <dbReference type="ChEBI" id="CHEBI:15378"/>
        <dbReference type="ChEBI" id="CHEBI:61506"/>
        <dbReference type="ChEBI" id="CHEBI:193068"/>
        <dbReference type="ChEBI" id="CHEBI:193069"/>
        <dbReference type="ChEBI" id="CHEBI:456216"/>
        <dbReference type="EC" id="2.4.99.24"/>
    </reaction>
</comment>
<evidence type="ECO:0000313" key="7">
    <source>
        <dbReference type="Proteomes" id="UP000838748"/>
    </source>
</evidence>
<dbReference type="Pfam" id="PF01075">
    <property type="entry name" value="Glyco_transf_9"/>
    <property type="match status" value="1"/>
</dbReference>
<dbReference type="InterPro" id="IPR051199">
    <property type="entry name" value="LPS_LOS_Heptosyltrfase"/>
</dbReference>
<keyword evidence="1" id="KW-0328">Glycosyltransferase</keyword>
<evidence type="ECO:0000313" key="6">
    <source>
        <dbReference type="EMBL" id="CAH0541784.1"/>
    </source>
</evidence>
<dbReference type="SUPFAM" id="SSF53756">
    <property type="entry name" value="UDP-Glycosyltransferase/glycogen phosphorylase"/>
    <property type="match status" value="1"/>
</dbReference>
<evidence type="ECO:0000256" key="2">
    <source>
        <dbReference type="ARBA" id="ARBA00022679"/>
    </source>
</evidence>
<reference evidence="6" key="1">
    <citation type="submission" date="2021-11" db="EMBL/GenBank/DDBJ databases">
        <authorList>
            <person name="Rodrigo-Torres L."/>
            <person name="Arahal R. D."/>
            <person name="Lucena T."/>
        </authorList>
    </citation>
    <scope>NUCLEOTIDE SEQUENCE</scope>
    <source>
        <strain evidence="6">CECT 7928</strain>
    </source>
</reference>
<organism evidence="6 7">
    <name type="scientific">Vibrio marisflavi CECT 7928</name>
    <dbReference type="NCBI Taxonomy" id="634439"/>
    <lineage>
        <taxon>Bacteria</taxon>
        <taxon>Pseudomonadati</taxon>
        <taxon>Pseudomonadota</taxon>
        <taxon>Gammaproteobacteria</taxon>
        <taxon>Vibrionales</taxon>
        <taxon>Vibrionaceae</taxon>
        <taxon>Vibrio</taxon>
    </lineage>
</organism>
<keyword evidence="2 6" id="KW-0808">Transferase</keyword>
<keyword evidence="7" id="KW-1185">Reference proteome</keyword>
<gene>
    <name evidence="6" type="primary">rfaF</name>
    <name evidence="6" type="ORF">VMF7928_03830</name>
</gene>
<dbReference type="EC" id="2.4.99.24" evidence="4"/>
<name>A0ABM9A7Y4_9VIBR</name>
<dbReference type="NCBIfam" id="TIGR02195">
    <property type="entry name" value="heptsyl_trn_II"/>
    <property type="match status" value="1"/>
</dbReference>
<dbReference type="PANTHER" id="PTHR30160:SF7">
    <property type="entry name" value="ADP-HEPTOSE--LPS HEPTOSYLTRANSFERASE 2"/>
    <property type="match status" value="1"/>
</dbReference>
<dbReference type="InterPro" id="IPR002201">
    <property type="entry name" value="Glyco_trans_9"/>
</dbReference>
<evidence type="ECO:0000256" key="3">
    <source>
        <dbReference type="ARBA" id="ARBA00043995"/>
    </source>
</evidence>
<proteinExistence type="inferred from homology"/>
<evidence type="ECO:0000256" key="5">
    <source>
        <dbReference type="ARBA" id="ARBA00047503"/>
    </source>
</evidence>
<accession>A0ABM9A7Y4</accession>
<comment type="caution">
    <text evidence="6">The sequence shown here is derived from an EMBL/GenBank/DDBJ whole genome shotgun (WGS) entry which is preliminary data.</text>
</comment>
<dbReference type="PANTHER" id="PTHR30160">
    <property type="entry name" value="TETRAACYLDISACCHARIDE 4'-KINASE-RELATED"/>
    <property type="match status" value="1"/>
</dbReference>
<evidence type="ECO:0000256" key="4">
    <source>
        <dbReference type="ARBA" id="ARBA00044042"/>
    </source>
</evidence>
<sequence>MNILIIGPSWVGDMVMSQSLYANLKQQYPSCTIDVLAPAWCKPILERMPEINKAIEMPVGHGSFNLKTRWRIGRQLVKENYSHAFVLPNSAKSALIPLFANIPHRTGWKGEMRYGLLNDLRPNKAAFQYMVERYVALTYSKHEMLDLVSLDSCPKPNLDIDQSNLNEISTNLCLELEVPTIGICPGAEFGPAKRWPEEHYAKAAEHAIKREQQVWLFGSSNDVEVCETIRSQLPSDLQAKCFNLSGKTKLVDAVDLLSACHTVITNDSGLMHVSAAVGCNIIAIYGSSSPNYTPPLSQHVQIIMQDIECRPCFKRECPLGHLECLTKLDASKVIQALNGFINKDNEIPLV</sequence>